<dbReference type="RefSeq" id="WP_132696692.1">
    <property type="nucleotide sequence ID" value="NZ_SLVM01000034.1"/>
</dbReference>
<proteinExistence type="predicted"/>
<sequence>MRPYLVFSLAATLGAMGELAGHERRGSLVWPGRSAILGLLGAAMGIDRRGDFSALDALEMAVAVFDSGAPLRDYHTVETVPSSAARRPNSRPEALAAARGRTNTTITLRDYRSGGLYGVAVWGDGLETLAAALTRPHYALYLGRKSCPLAAPPAAKVIEADSAEAALAHMTLPPWRRADRFGAPATARMLICDATEEDAVREQVHDVPRDRSLWHFAPRRVALRDVAITVGGAP</sequence>
<organism evidence="1 2">
    <name type="scientific">Rhodovulum steppense</name>
    <dbReference type="NCBI Taxonomy" id="540251"/>
    <lineage>
        <taxon>Bacteria</taxon>
        <taxon>Pseudomonadati</taxon>
        <taxon>Pseudomonadota</taxon>
        <taxon>Alphaproteobacteria</taxon>
        <taxon>Rhodobacterales</taxon>
        <taxon>Paracoccaceae</taxon>
        <taxon>Rhodovulum</taxon>
    </lineage>
</organism>
<dbReference type="GO" id="GO:0003723">
    <property type="term" value="F:RNA binding"/>
    <property type="evidence" value="ECO:0007669"/>
    <property type="project" value="InterPro"/>
</dbReference>
<dbReference type="OrthoDB" id="5704083at2"/>
<comment type="caution">
    <text evidence="1">The sequence shown here is derived from an EMBL/GenBank/DDBJ whole genome shotgun (WGS) entry which is preliminary data.</text>
</comment>
<keyword evidence="2" id="KW-1185">Reference proteome</keyword>
<dbReference type="NCBIfam" id="TIGR01868">
    <property type="entry name" value="casD_Cas5e"/>
    <property type="match status" value="1"/>
</dbReference>
<dbReference type="GO" id="GO:0043571">
    <property type="term" value="P:maintenance of CRISPR repeat elements"/>
    <property type="evidence" value="ECO:0007669"/>
    <property type="project" value="InterPro"/>
</dbReference>
<dbReference type="GO" id="GO:0051607">
    <property type="term" value="P:defense response to virus"/>
    <property type="evidence" value="ECO:0007669"/>
    <property type="project" value="InterPro"/>
</dbReference>
<dbReference type="EMBL" id="SLVM01000034">
    <property type="protein sequence ID" value="TCM76389.1"/>
    <property type="molecule type" value="Genomic_DNA"/>
</dbReference>
<dbReference type="Proteomes" id="UP000295277">
    <property type="component" value="Unassembled WGS sequence"/>
</dbReference>
<accession>A0A4R1YJ95</accession>
<evidence type="ECO:0000313" key="1">
    <source>
        <dbReference type="EMBL" id="TCM76389.1"/>
    </source>
</evidence>
<dbReference type="InterPro" id="IPR021124">
    <property type="entry name" value="CRISPR-assoc_prot_Cas5"/>
</dbReference>
<dbReference type="InterPro" id="IPR010147">
    <property type="entry name" value="CRISPR-assoc_prot_CasD"/>
</dbReference>
<protein>
    <submittedName>
        <fullName evidence="1">CRISPR system Cascade subunit CasD</fullName>
    </submittedName>
</protein>
<dbReference type="CDD" id="cd09645">
    <property type="entry name" value="Cas5_I-E"/>
    <property type="match status" value="1"/>
</dbReference>
<dbReference type="AlphaFoldDB" id="A0A4R1YJ95"/>
<name>A0A4R1YJ95_9RHOB</name>
<gene>
    <name evidence="1" type="ORF">EV216_13417</name>
</gene>
<dbReference type="Pfam" id="PF09704">
    <property type="entry name" value="Cas_Cas5d"/>
    <property type="match status" value="1"/>
</dbReference>
<dbReference type="Gene3D" id="3.30.70.2660">
    <property type="match status" value="1"/>
</dbReference>
<evidence type="ECO:0000313" key="2">
    <source>
        <dbReference type="Proteomes" id="UP000295277"/>
    </source>
</evidence>
<reference evidence="1 2" key="1">
    <citation type="submission" date="2019-03" db="EMBL/GenBank/DDBJ databases">
        <title>Genomic Encyclopedia of Type Strains, Phase IV (KMG-IV): sequencing the most valuable type-strain genomes for metagenomic binning, comparative biology and taxonomic classification.</title>
        <authorList>
            <person name="Goeker M."/>
        </authorList>
    </citation>
    <scope>NUCLEOTIDE SEQUENCE [LARGE SCALE GENOMIC DNA]</scope>
    <source>
        <strain evidence="1 2">DSM 21153</strain>
    </source>
</reference>